<feature type="region of interest" description="Disordered" evidence="1">
    <location>
        <begin position="406"/>
        <end position="461"/>
    </location>
</feature>
<protein>
    <submittedName>
        <fullName evidence="4">Chondroitin sulfate proteoglycan 5</fullName>
    </submittedName>
</protein>
<feature type="compositionally biased region" description="Polar residues" evidence="1">
    <location>
        <begin position="577"/>
        <end position="588"/>
    </location>
</feature>
<dbReference type="GO" id="GO:0045202">
    <property type="term" value="C:synapse"/>
    <property type="evidence" value="ECO:0007669"/>
    <property type="project" value="TreeGrafter"/>
</dbReference>
<dbReference type="PANTHER" id="PTHR15381">
    <property type="entry name" value="CHONDROITIN SULFATE PROTEOGLYCAN 5 -RELATED"/>
    <property type="match status" value="1"/>
</dbReference>
<evidence type="ECO:0000256" key="2">
    <source>
        <dbReference type="SAM" id="Phobius"/>
    </source>
</evidence>
<feature type="transmembrane region" description="Helical" evidence="2">
    <location>
        <begin position="133"/>
        <end position="152"/>
    </location>
</feature>
<reference evidence="4" key="1">
    <citation type="submission" date="2023-04" db="EMBL/GenBank/DDBJ databases">
        <title>Chromosome-level genome of Chaenocephalus aceratus.</title>
        <authorList>
            <person name="Park H."/>
        </authorList>
    </citation>
    <scope>NUCLEOTIDE SEQUENCE</scope>
    <source>
        <strain evidence="4">DE</strain>
        <tissue evidence="4">Muscle</tissue>
    </source>
</reference>
<accession>A0AAD9C5V3</accession>
<feature type="compositionally biased region" description="Basic and acidic residues" evidence="1">
    <location>
        <begin position="301"/>
        <end position="313"/>
    </location>
</feature>
<keyword evidence="5" id="KW-1185">Reference proteome</keyword>
<feature type="region of interest" description="Disordered" evidence="1">
    <location>
        <begin position="606"/>
        <end position="631"/>
    </location>
</feature>
<feature type="domain" description="Neural chondroitin sulphate proteoglycan cytoplasmic" evidence="3">
    <location>
        <begin position="551"/>
        <end position="657"/>
    </location>
</feature>
<dbReference type="PANTHER" id="PTHR15381:SF1">
    <property type="entry name" value="CHONDROITIN SULFATE PROTEOGLYCAN 5"/>
    <property type="match status" value="1"/>
</dbReference>
<keyword evidence="2" id="KW-0472">Membrane</keyword>
<organism evidence="4 5">
    <name type="scientific">Dissostichus eleginoides</name>
    <name type="common">Patagonian toothfish</name>
    <name type="synonym">Dissostichus amissus</name>
    <dbReference type="NCBI Taxonomy" id="100907"/>
    <lineage>
        <taxon>Eukaryota</taxon>
        <taxon>Metazoa</taxon>
        <taxon>Chordata</taxon>
        <taxon>Craniata</taxon>
        <taxon>Vertebrata</taxon>
        <taxon>Euteleostomi</taxon>
        <taxon>Actinopterygii</taxon>
        <taxon>Neopterygii</taxon>
        <taxon>Teleostei</taxon>
        <taxon>Neoteleostei</taxon>
        <taxon>Acanthomorphata</taxon>
        <taxon>Eupercaria</taxon>
        <taxon>Perciformes</taxon>
        <taxon>Notothenioidei</taxon>
        <taxon>Nototheniidae</taxon>
        <taxon>Dissostichus</taxon>
    </lineage>
</organism>
<dbReference type="Pfam" id="PF06567">
    <property type="entry name" value="Neural_ProG_Cyt"/>
    <property type="match status" value="1"/>
</dbReference>
<name>A0AAD9C5V3_DISEL</name>
<evidence type="ECO:0000256" key="1">
    <source>
        <dbReference type="SAM" id="MobiDB-lite"/>
    </source>
</evidence>
<comment type="caution">
    <text evidence="4">The sequence shown here is derived from an EMBL/GenBank/DDBJ whole genome shotgun (WGS) entry which is preliminary data.</text>
</comment>
<sequence>MQGKERSFCTGCWRITLLFCVLALHLMPLSVHGMFVSLFMDAAGTLCQLDLSVESAACPTSVNDAQTTKANRPDLTTADQNTVSHFLSAFFSAFNGKQKKCCFYFFCFYFSCFYFCCFYFCCFYFFCFYFFCFYFFCFYFCCFYFFCFYFFYKKDVLLVVLVSVQVFFPAGVTVVRGVIVFVLFASRSEVFAAGHPERNAAGTNATEQDKAANVTALLNEEEGPVKVNEVVVAVTGSSANPDTVTQRAGRIPRAGEEEDDQSSGMFGETLVPAVDEVAVSAPPHISPDSAETDDLLLSNPRGKDVLEESKEVEKEEDEDRLPNTDPPWINAKDTAVFDLDRLFTTTTAQPSVPSNPDVLHVDFFDPSSRGRGLDLAPPSPSSLAHELQGGDSTSWAMPDNYDYLTPYEDGVSPTADEYTYSTTTDTYESDDDIRLAAGSPSRSKPRAPGSGSIIPGASVPGAGAPVPNVPAAGGAPASLDGSDGMGGCRVGFQMTNGSCRSPCDKLPNFCFNGGQCYLIETMGVFCRCNVQDYIWHKGARCESVVTEFQKLHVLKTENKKLRKRSSKYRPSSEQHNDNFSLSTIAEGSHPNKTMSRYTWECKTKEESDCEDDPHSQNKLEDPVKAPPKEDDSLNIHNSLTPKHENHKVLGEDNSSEVIIGIELHLTKTNKFKSSRGPFARYNIHIYRPPKAKPRILNKRPLRTVNNHRRARDRVLRWEDDVYPPSPPCSVCSPSSTRSLPAYTTNKPQQSRKQT</sequence>
<feature type="transmembrane region" description="Helical" evidence="2">
    <location>
        <begin position="158"/>
        <end position="185"/>
    </location>
</feature>
<dbReference type="InterPro" id="IPR009505">
    <property type="entry name" value="Neural_ProG_Cyt"/>
</dbReference>
<feature type="transmembrane region" description="Helical" evidence="2">
    <location>
        <begin position="12"/>
        <end position="31"/>
    </location>
</feature>
<evidence type="ECO:0000313" key="4">
    <source>
        <dbReference type="EMBL" id="KAK1894953.1"/>
    </source>
</evidence>
<evidence type="ECO:0000313" key="5">
    <source>
        <dbReference type="Proteomes" id="UP001228049"/>
    </source>
</evidence>
<keyword evidence="2" id="KW-0812">Transmembrane</keyword>
<feature type="compositionally biased region" description="Polar residues" evidence="1">
    <location>
        <begin position="736"/>
        <end position="754"/>
    </location>
</feature>
<keyword evidence="2" id="KW-1133">Transmembrane helix</keyword>
<feature type="region of interest" description="Disordered" evidence="1">
    <location>
        <begin position="559"/>
        <end position="588"/>
    </location>
</feature>
<feature type="compositionally biased region" description="Low complexity" evidence="1">
    <location>
        <begin position="416"/>
        <end position="426"/>
    </location>
</feature>
<dbReference type="Proteomes" id="UP001228049">
    <property type="component" value="Unassembled WGS sequence"/>
</dbReference>
<feature type="region of interest" description="Disordered" evidence="1">
    <location>
        <begin position="240"/>
        <end position="265"/>
    </location>
</feature>
<dbReference type="AlphaFoldDB" id="A0AAD9C5V3"/>
<feature type="region of interest" description="Disordered" evidence="1">
    <location>
        <begin position="370"/>
        <end position="394"/>
    </location>
</feature>
<feature type="region of interest" description="Disordered" evidence="1">
    <location>
        <begin position="719"/>
        <end position="754"/>
    </location>
</feature>
<evidence type="ECO:0000259" key="3">
    <source>
        <dbReference type="Pfam" id="PF06567"/>
    </source>
</evidence>
<feature type="transmembrane region" description="Helical" evidence="2">
    <location>
        <begin position="103"/>
        <end position="126"/>
    </location>
</feature>
<dbReference type="EMBL" id="JASDAP010000010">
    <property type="protein sequence ID" value="KAK1894953.1"/>
    <property type="molecule type" value="Genomic_DNA"/>
</dbReference>
<proteinExistence type="predicted"/>
<gene>
    <name evidence="4" type="ORF">KUDE01_020409</name>
</gene>
<feature type="region of interest" description="Disordered" evidence="1">
    <location>
        <begin position="281"/>
        <end position="329"/>
    </location>
</feature>
<dbReference type="GO" id="GO:0048858">
    <property type="term" value="P:cell projection morphogenesis"/>
    <property type="evidence" value="ECO:0007669"/>
    <property type="project" value="TreeGrafter"/>
</dbReference>